<dbReference type="PANTHER" id="PTHR11360:SF315">
    <property type="entry name" value="TRANSPORTER MCH2-RELATED"/>
    <property type="match status" value="1"/>
</dbReference>
<reference evidence="6 7" key="1">
    <citation type="journal article" date="2020" name="bioRxiv">
        <title>Whole genome comparisons of ergot fungi reveals the divergence and evolution of species within the genus Claviceps are the result of varying mechanisms driving genome evolution and host range expansion.</title>
        <authorList>
            <person name="Wyka S.A."/>
            <person name="Mondo S.J."/>
            <person name="Liu M."/>
            <person name="Dettman J."/>
            <person name="Nalam V."/>
            <person name="Broders K.D."/>
        </authorList>
    </citation>
    <scope>NUCLEOTIDE SEQUENCE [LARGE SCALE GENOMIC DNA]</scope>
    <source>
        <strain evidence="6 7">LM576</strain>
    </source>
</reference>
<dbReference type="Proteomes" id="UP000732380">
    <property type="component" value="Unassembled WGS sequence"/>
</dbReference>
<dbReference type="PROSITE" id="PS50850">
    <property type="entry name" value="MFS"/>
    <property type="match status" value="1"/>
</dbReference>
<feature type="compositionally biased region" description="Basic and acidic residues" evidence="3">
    <location>
        <begin position="28"/>
        <end position="40"/>
    </location>
</feature>
<evidence type="ECO:0000256" key="1">
    <source>
        <dbReference type="ARBA" id="ARBA00004141"/>
    </source>
</evidence>
<feature type="transmembrane region" description="Helical" evidence="4">
    <location>
        <begin position="237"/>
        <end position="257"/>
    </location>
</feature>
<dbReference type="Pfam" id="PF07690">
    <property type="entry name" value="MFS_1"/>
    <property type="match status" value="1"/>
</dbReference>
<organism evidence="6 7">
    <name type="scientific">Claviceps humidiphila</name>
    <dbReference type="NCBI Taxonomy" id="1294629"/>
    <lineage>
        <taxon>Eukaryota</taxon>
        <taxon>Fungi</taxon>
        <taxon>Dikarya</taxon>
        <taxon>Ascomycota</taxon>
        <taxon>Pezizomycotina</taxon>
        <taxon>Sordariomycetes</taxon>
        <taxon>Hypocreomycetidae</taxon>
        <taxon>Hypocreales</taxon>
        <taxon>Clavicipitaceae</taxon>
        <taxon>Claviceps</taxon>
    </lineage>
</organism>
<dbReference type="GO" id="GO:0016020">
    <property type="term" value="C:membrane"/>
    <property type="evidence" value="ECO:0007669"/>
    <property type="project" value="UniProtKB-SubCell"/>
</dbReference>
<dbReference type="Gene3D" id="1.20.1250.20">
    <property type="entry name" value="MFS general substrate transporter like domains"/>
    <property type="match status" value="2"/>
</dbReference>
<dbReference type="InterPro" id="IPR011701">
    <property type="entry name" value="MFS"/>
</dbReference>
<keyword evidence="4" id="KW-0472">Membrane</keyword>
<evidence type="ECO:0000313" key="7">
    <source>
        <dbReference type="Proteomes" id="UP000732380"/>
    </source>
</evidence>
<dbReference type="SUPFAM" id="SSF103473">
    <property type="entry name" value="MFS general substrate transporter"/>
    <property type="match status" value="1"/>
</dbReference>
<keyword evidence="7" id="KW-1185">Reference proteome</keyword>
<dbReference type="CDD" id="cd17352">
    <property type="entry name" value="MFS_MCT_SLC16"/>
    <property type="match status" value="1"/>
</dbReference>
<feature type="transmembrane region" description="Helical" evidence="4">
    <location>
        <begin position="401"/>
        <end position="419"/>
    </location>
</feature>
<feature type="transmembrane region" description="Helical" evidence="4">
    <location>
        <begin position="281"/>
        <end position="302"/>
    </location>
</feature>
<evidence type="ECO:0000256" key="2">
    <source>
        <dbReference type="ARBA" id="ARBA00006727"/>
    </source>
</evidence>
<evidence type="ECO:0000313" key="6">
    <source>
        <dbReference type="EMBL" id="KAG6111742.1"/>
    </source>
</evidence>
<dbReference type="EMBL" id="SRQM01000370">
    <property type="protein sequence ID" value="KAG6111742.1"/>
    <property type="molecule type" value="Genomic_DNA"/>
</dbReference>
<accession>A0A9P7PY96</accession>
<comment type="caution">
    <text evidence="6">The sequence shown here is derived from an EMBL/GenBank/DDBJ whole genome shotgun (WGS) entry which is preliminary data.</text>
</comment>
<feature type="transmembrane region" description="Helical" evidence="4">
    <location>
        <begin position="76"/>
        <end position="107"/>
    </location>
</feature>
<dbReference type="InterPro" id="IPR050327">
    <property type="entry name" value="Proton-linked_MCT"/>
</dbReference>
<dbReference type="GO" id="GO:0022857">
    <property type="term" value="F:transmembrane transporter activity"/>
    <property type="evidence" value="ECO:0007669"/>
    <property type="project" value="InterPro"/>
</dbReference>
<evidence type="ECO:0000256" key="3">
    <source>
        <dbReference type="SAM" id="MobiDB-lite"/>
    </source>
</evidence>
<name>A0A9P7PY96_9HYPO</name>
<dbReference type="InterPro" id="IPR036259">
    <property type="entry name" value="MFS_trans_sf"/>
</dbReference>
<dbReference type="InterPro" id="IPR020846">
    <property type="entry name" value="MFS_dom"/>
</dbReference>
<feature type="region of interest" description="Disordered" evidence="3">
    <location>
        <begin position="1"/>
        <end position="53"/>
    </location>
</feature>
<keyword evidence="4" id="KW-1133">Transmembrane helix</keyword>
<sequence length="510" mass="54723">MASIKELHPADPANKNPSHENTSTPRQGSDDTGKSERHDTCQAPSKQQAKTHLVPASTVIQVPPSSPPPPPPDGGYGWVCTACVCLINAHTWGLNSSYGVFLAYYIANETFPGASHLDYAFVGSLSVGCALLVSPITTVCVRELGTKPTMFAGVLFGTASLICASFAHKMWHLFLTQGVLFGVGIGFLFIPSVAIVPQWFTTKRSLANGFAVSGAGLGGLLYSFAAAAMIRKLGLGWTFRILGLLAFVVNTVCILLIKDRNKTIGSSQLAFDTTLLKRPEFLLLLGFGWFSMLGYVVLNFSLANYANEIGLGASEAALINALFSLGQGLGRPLIGFFSDRTGRINMSGSMTLLCGVFVLVVWINAKVYGVLVFFAFVCGTVAGTFWATIGPVVAEVVGLRNVASGLSLVWLTIAIPSLFSEPIALQIVQGTGSYLGTQLFTGLMYIAAATCMIAVRGWKMGEMDEIARVLNEFPENIDRVKVENNEELIRTGREAGRRRMFTDCCRLGKA</sequence>
<feature type="domain" description="Major facilitator superfamily (MFS) profile" evidence="5">
    <location>
        <begin position="280"/>
        <end position="510"/>
    </location>
</feature>
<feature type="transmembrane region" description="Helical" evidence="4">
    <location>
        <begin position="179"/>
        <end position="200"/>
    </location>
</feature>
<gene>
    <name evidence="6" type="ORF">E4U13_004693</name>
</gene>
<feature type="transmembrane region" description="Helical" evidence="4">
    <location>
        <begin position="439"/>
        <end position="458"/>
    </location>
</feature>
<evidence type="ECO:0000256" key="4">
    <source>
        <dbReference type="SAM" id="Phobius"/>
    </source>
</evidence>
<evidence type="ECO:0000259" key="5">
    <source>
        <dbReference type="PROSITE" id="PS50850"/>
    </source>
</evidence>
<feature type="compositionally biased region" description="Polar residues" evidence="3">
    <location>
        <begin position="15"/>
        <end position="27"/>
    </location>
</feature>
<comment type="similarity">
    <text evidence="2">Belongs to the major facilitator superfamily. Monocarboxylate porter (TC 2.A.1.13) family.</text>
</comment>
<dbReference type="PANTHER" id="PTHR11360">
    <property type="entry name" value="MONOCARBOXYLATE TRANSPORTER"/>
    <property type="match status" value="1"/>
</dbReference>
<feature type="transmembrane region" description="Helical" evidence="4">
    <location>
        <begin position="344"/>
        <end position="363"/>
    </location>
</feature>
<keyword evidence="4" id="KW-0812">Transmembrane</keyword>
<protein>
    <recommendedName>
        <fullName evidence="5">Major facilitator superfamily (MFS) profile domain-containing protein</fullName>
    </recommendedName>
</protein>
<dbReference type="AlphaFoldDB" id="A0A9P7PY96"/>
<feature type="transmembrane region" description="Helical" evidence="4">
    <location>
        <begin position="369"/>
        <end position="389"/>
    </location>
</feature>
<feature type="transmembrane region" description="Helical" evidence="4">
    <location>
        <begin position="206"/>
        <end position="230"/>
    </location>
</feature>
<feature type="transmembrane region" description="Helical" evidence="4">
    <location>
        <begin position="149"/>
        <end position="167"/>
    </location>
</feature>
<comment type="subcellular location">
    <subcellularLocation>
        <location evidence="1">Membrane</location>
        <topology evidence="1">Multi-pass membrane protein</topology>
    </subcellularLocation>
</comment>
<proteinExistence type="inferred from homology"/>
<feature type="transmembrane region" description="Helical" evidence="4">
    <location>
        <begin position="119"/>
        <end position="137"/>
    </location>
</feature>